<dbReference type="AlphaFoldDB" id="A0A411WRD5"/>
<name>A0A411WRD5_9GAMM</name>
<reference evidence="2 3" key="1">
    <citation type="submission" date="2019-03" db="EMBL/GenBank/DDBJ databases">
        <title>Pragia sp. nov. isolated from the gut tract of Carduelis flavirostris.</title>
        <authorList>
            <person name="Ge Y."/>
        </authorList>
    </citation>
    <scope>NUCLEOTIDE SEQUENCE [LARGE SCALE GENOMIC DNA]</scope>
    <source>
        <strain evidence="2 3">CF-458</strain>
    </source>
</reference>
<feature type="transmembrane region" description="Helical" evidence="1">
    <location>
        <begin position="139"/>
        <end position="163"/>
    </location>
</feature>
<feature type="transmembrane region" description="Helical" evidence="1">
    <location>
        <begin position="112"/>
        <end position="133"/>
    </location>
</feature>
<dbReference type="KEGG" id="prag:EKN56_16230"/>
<keyword evidence="3" id="KW-1185">Reference proteome</keyword>
<dbReference type="OrthoDB" id="1429078at2"/>
<evidence type="ECO:0000256" key="1">
    <source>
        <dbReference type="SAM" id="Phobius"/>
    </source>
</evidence>
<protein>
    <submittedName>
        <fullName evidence="2">CDP-archaeol synthase</fullName>
    </submittedName>
</protein>
<gene>
    <name evidence="2" type="ORF">EKN56_16230</name>
</gene>
<dbReference type="EMBL" id="CP034752">
    <property type="protein sequence ID" value="QBH98823.1"/>
    <property type="molecule type" value="Genomic_DNA"/>
</dbReference>
<proteinExistence type="predicted"/>
<feature type="transmembrane region" description="Helical" evidence="1">
    <location>
        <begin position="40"/>
        <end position="58"/>
    </location>
</feature>
<dbReference type="Pfam" id="PF01864">
    <property type="entry name" value="CarS-like"/>
    <property type="match status" value="1"/>
</dbReference>
<dbReference type="InterPro" id="IPR032690">
    <property type="entry name" value="CarS"/>
</dbReference>
<keyword evidence="1" id="KW-1133">Transmembrane helix</keyword>
<evidence type="ECO:0000313" key="3">
    <source>
        <dbReference type="Proteomes" id="UP000293154"/>
    </source>
</evidence>
<dbReference type="Proteomes" id="UP000293154">
    <property type="component" value="Chromosome"/>
</dbReference>
<evidence type="ECO:0000313" key="2">
    <source>
        <dbReference type="EMBL" id="QBH98823.1"/>
    </source>
</evidence>
<sequence>MIPVILGGCAHMVIVKYNRFSVLNIPLATSSFGANKTWRGLLLVPLLTALFSLLWIPIGQLHSQEILPVRIEECLLAGAFAGLGYILLELPNSWMKRRLGIPPGKLPDRNRVLFIFSDQVDSAIGVTLAYTLYFELPAVSAMLILVFFLLSAFVVKRLLYLLALKKTKF</sequence>
<keyword evidence="1" id="KW-0812">Transmembrane</keyword>
<organism evidence="2 3">
    <name type="scientific">Limnobaculum zhutongyuii</name>
    <dbReference type="NCBI Taxonomy" id="2498113"/>
    <lineage>
        <taxon>Bacteria</taxon>
        <taxon>Pseudomonadati</taxon>
        <taxon>Pseudomonadota</taxon>
        <taxon>Gammaproteobacteria</taxon>
        <taxon>Enterobacterales</taxon>
        <taxon>Budviciaceae</taxon>
        <taxon>Limnobaculum</taxon>
    </lineage>
</organism>
<feature type="transmembrane region" description="Helical" evidence="1">
    <location>
        <begin position="70"/>
        <end position="91"/>
    </location>
</feature>
<keyword evidence="1" id="KW-0472">Membrane</keyword>
<accession>A0A411WRD5</accession>